<feature type="compositionally biased region" description="Low complexity" evidence="2">
    <location>
        <begin position="1072"/>
        <end position="1084"/>
    </location>
</feature>
<feature type="compositionally biased region" description="Basic and acidic residues" evidence="2">
    <location>
        <begin position="1299"/>
        <end position="1312"/>
    </location>
</feature>
<evidence type="ECO:0000259" key="3">
    <source>
        <dbReference type="PROSITE" id="PS51823"/>
    </source>
</evidence>
<dbReference type="PROSITE" id="PS51823">
    <property type="entry name" value="CLU"/>
    <property type="match status" value="1"/>
</dbReference>
<feature type="region of interest" description="Disordered" evidence="2">
    <location>
        <begin position="565"/>
        <end position="613"/>
    </location>
</feature>
<dbReference type="SUPFAM" id="SSF48452">
    <property type="entry name" value="TPR-like"/>
    <property type="match status" value="1"/>
</dbReference>
<dbReference type="Gene3D" id="1.25.40.10">
    <property type="entry name" value="Tetratricopeptide repeat domain"/>
    <property type="match status" value="1"/>
</dbReference>
<feature type="region of interest" description="Disordered" evidence="2">
    <location>
        <begin position="1113"/>
        <end position="1144"/>
    </location>
</feature>
<dbReference type="InterPro" id="IPR027523">
    <property type="entry name" value="CLU_prot"/>
</dbReference>
<feature type="compositionally biased region" description="Basic and acidic residues" evidence="2">
    <location>
        <begin position="1335"/>
        <end position="1346"/>
    </location>
</feature>
<feature type="compositionally biased region" description="Low complexity" evidence="2">
    <location>
        <begin position="588"/>
        <end position="597"/>
    </location>
</feature>
<protein>
    <recommendedName>
        <fullName evidence="3">Clu domain-containing protein</fullName>
    </recommendedName>
</protein>
<evidence type="ECO:0000256" key="2">
    <source>
        <dbReference type="SAM" id="MobiDB-lite"/>
    </source>
</evidence>
<dbReference type="SUPFAM" id="SSF103107">
    <property type="entry name" value="Hypothetical protein c14orf129, hspc210"/>
    <property type="match status" value="1"/>
</dbReference>
<dbReference type="EMBL" id="OU466857">
    <property type="protein sequence ID" value="CAH2039237.1"/>
    <property type="molecule type" value="Genomic_DNA"/>
</dbReference>
<feature type="compositionally biased region" description="Polar residues" evidence="2">
    <location>
        <begin position="1226"/>
        <end position="1238"/>
    </location>
</feature>
<feature type="compositionally biased region" description="Polar residues" evidence="2">
    <location>
        <begin position="604"/>
        <end position="613"/>
    </location>
</feature>
<name>A0AAU9REK9_THLAR</name>
<gene>
    <name evidence="4" type="ORF">TAV2_LOCUS2324</name>
</gene>
<dbReference type="InterPro" id="IPR028275">
    <property type="entry name" value="CLU_N"/>
</dbReference>
<evidence type="ECO:0000313" key="5">
    <source>
        <dbReference type="Proteomes" id="UP000836841"/>
    </source>
</evidence>
<evidence type="ECO:0000313" key="4">
    <source>
        <dbReference type="EMBL" id="CAH2039237.1"/>
    </source>
</evidence>
<feature type="region of interest" description="Disordered" evidence="2">
    <location>
        <begin position="1224"/>
        <end position="1269"/>
    </location>
</feature>
<dbReference type="InterPro" id="IPR011990">
    <property type="entry name" value="TPR-like_helical_dom_sf"/>
</dbReference>
<dbReference type="Pfam" id="PF12807">
    <property type="entry name" value="eIF3_p135"/>
    <property type="match status" value="1"/>
</dbReference>
<organism evidence="4 5">
    <name type="scientific">Thlaspi arvense</name>
    <name type="common">Field penny-cress</name>
    <dbReference type="NCBI Taxonomy" id="13288"/>
    <lineage>
        <taxon>Eukaryota</taxon>
        <taxon>Viridiplantae</taxon>
        <taxon>Streptophyta</taxon>
        <taxon>Embryophyta</taxon>
        <taxon>Tracheophyta</taxon>
        <taxon>Spermatophyta</taxon>
        <taxon>Magnoliopsida</taxon>
        <taxon>eudicotyledons</taxon>
        <taxon>Gunneridae</taxon>
        <taxon>Pentapetalae</taxon>
        <taxon>rosids</taxon>
        <taxon>malvids</taxon>
        <taxon>Brassicales</taxon>
        <taxon>Brassicaceae</taxon>
        <taxon>Thlaspideae</taxon>
        <taxon>Thlaspi</taxon>
    </lineage>
</organism>
<dbReference type="InterPro" id="IPR023231">
    <property type="entry name" value="GSKIP_dom_sf"/>
</dbReference>
<dbReference type="Proteomes" id="UP000836841">
    <property type="component" value="Chromosome 1"/>
</dbReference>
<accession>A0AAU9REK9</accession>
<feature type="compositionally biased region" description="Basic and acidic residues" evidence="2">
    <location>
        <begin position="565"/>
        <end position="587"/>
    </location>
</feature>
<feature type="region of interest" description="Disordered" evidence="2">
    <location>
        <begin position="296"/>
        <end position="315"/>
    </location>
</feature>
<feature type="domain" description="Clu" evidence="3">
    <location>
        <begin position="304"/>
        <end position="573"/>
    </location>
</feature>
<proteinExistence type="predicted"/>
<evidence type="ECO:0000256" key="1">
    <source>
        <dbReference type="ARBA" id="ARBA00022490"/>
    </source>
</evidence>
<feature type="region of interest" description="Disordered" evidence="2">
    <location>
        <begin position="1295"/>
        <end position="1346"/>
    </location>
</feature>
<reference evidence="4 5" key="1">
    <citation type="submission" date="2022-03" db="EMBL/GenBank/DDBJ databases">
        <authorList>
            <person name="Nunn A."/>
            <person name="Chopra R."/>
            <person name="Nunn A."/>
            <person name="Contreras Garrido A."/>
        </authorList>
    </citation>
    <scope>NUCLEOTIDE SEQUENCE [LARGE SCALE GENOMIC DNA]</scope>
</reference>
<sequence>MAPKNNRGKTKGDKKKKEEKVLPVIVDVIVNLPDETEAILKGISTDRIIDVRRLLSVNFDTCHITNYSLSHEVRGLRLKDTVDVSALKPCVLTLTEEDYNEGTAVAHVRRLLDIVACTTCFGPSPEKSDSVKSAQVKGGGKNSKQTETSPPPSPAPKDAVVDEAGETSHSFPKLGSFYEFFSLAHLTPPLQYIRLVTKRESEDIAADDHLLSIDVKLCNGKLVHIEGCRKGFYSVGKQIIICHNLVDLLRQISRAFDNAYGELLKAFSERNKFGNLPYGFRANTWLVPPTAAQSPAAFPPLPSEDERWGGDGGGQGRDGSYDLVPWANEFAFIASMPCKTAEERQVRDRKVFLLHNLFVDVATFRAIKAVEKVMAEPALAEGDSQVLYSETVGDLSVTVTRDTSIASNKVDTKIDGIQATGLDKNKLMQRNLLKGLTADENTAAHDVATLGTISLKYCGYISVVKIDKESEKLSPPSQVVDLLEQPEGGANALNINSLRFLLHKSSTEQNKKAHQQQEDELTSSREFVSKMLEESLVKLEEEEIDRDSIMRWELGACWIQHLQDQKNTDKDKKQTSEKSKNELKVEGLGKPLKSLNSSKKKTDASSPKTAVSSQVDAVSSEVDIAATTASLQSDADKNAQENVLVLKNLLSDAAFTRLTDSDTGLHHKSLQELVDLAQKYYTEVAIPKLVADFGSLELSPVDGRTLTDFMHTRGLRMRSLGYVVKLSDKLSHVQSLCVHEMIVRALKHILQAVISAVATDTDKLAAKVAAALNMMLGIPKNVAETPQNSWNVGIELIPRDFDMDSPEPFRKTDVVSLVPVHKATIYQQKALDINERELGLDHPDTMKSYGDLAVFYYRLQHTELALKYVKRALYLLHLTCGPSHPNTAATYINVAMMEEGLGNVHVALRYLHKALKCNQRLLGPDHIQTAASYHAIAIALSLMEAYHLSVQHEQTTLRILRAKLGPDDLRTQDAAAWLEYFESKAFEQQEAARNGTPKPDASIASKGHLSVSDLLDYINPSHNAKGKQSVAAKRKNYIMKLKEKSNQINVSEHLAETQRENQKEMSEEEAEATGSEEGQSSDANQEAVLAAVEEPPSPPATEEAMMDPITSAQVSADTQYPDGSEDGWQPVQRPRSAGSYGRRLKQRRASIGKVYTYQKKNVEADIDNPLFQNNAAAAAQQNTKYYILKKRTASYANYADHQSPGKAGTQFGRKIVKTLAYRVKSMQPSSDNNKTGAETSEEDVLKSDASPVVPSGNESSYHSKSSLVSLGKSPSYKEVALAPPGSIAKYQVWAPQPEVSDKQEENDVEKTPEQGTSMELTRDDQQMITEEEVIKDDISADTDSNKEEIKVEELQESGDGTQVEEQVVEAELTNDGVTDMIHSTTEQQVAEQLVADSDDIKEKLGISSATDSSEASRGLLLLPNKKLSASAAPFNPSSPPSIIRPTPIGMNIGPSWPVNMTLHHGPPPPPYPSPPTTPNLMQPMSFVYPPPYTQSVPTSTYPVTSGPFHPNQFPWQLNVSEFVPRPVWHPHMIAPEPIAATVLEPTVILPTDIDTSGVEEAKEEGKQDTDQVIDSVNAVASSVMENGKPKVADCEKTFSILLRGRRNRKQTLRMPISLLNRPYDSQPFKIAYSRVIRDSEAPKSAA</sequence>
<dbReference type="GO" id="GO:0005737">
    <property type="term" value="C:cytoplasm"/>
    <property type="evidence" value="ECO:0007669"/>
    <property type="project" value="TreeGrafter"/>
</dbReference>
<keyword evidence="1" id="KW-0963">Cytoplasm</keyword>
<dbReference type="InterPro" id="IPR033646">
    <property type="entry name" value="CLU-central"/>
</dbReference>
<feature type="compositionally biased region" description="Basic and acidic residues" evidence="2">
    <location>
        <begin position="1053"/>
        <end position="1065"/>
    </location>
</feature>
<dbReference type="CDD" id="cd15466">
    <property type="entry name" value="CLU-central"/>
    <property type="match status" value="1"/>
</dbReference>
<feature type="region of interest" description="Disordered" evidence="2">
    <location>
        <begin position="1048"/>
        <end position="1084"/>
    </location>
</feature>
<dbReference type="Pfam" id="PF13374">
    <property type="entry name" value="TPR_10"/>
    <property type="match status" value="1"/>
</dbReference>
<feature type="compositionally biased region" description="Low complexity" evidence="2">
    <location>
        <begin position="1259"/>
        <end position="1269"/>
    </location>
</feature>
<dbReference type="PANTHER" id="PTHR12601">
    <property type="entry name" value="EUKARYOTIC TRANSLATION INITIATION FACTOR 3 SUBUNIT EIF-3"/>
    <property type="match status" value="1"/>
</dbReference>
<feature type="region of interest" description="Disordered" evidence="2">
    <location>
        <begin position="124"/>
        <end position="164"/>
    </location>
</feature>
<dbReference type="Pfam" id="PF13424">
    <property type="entry name" value="TPR_12"/>
    <property type="match status" value="1"/>
</dbReference>
<dbReference type="Pfam" id="PF15044">
    <property type="entry name" value="CLU_N"/>
    <property type="match status" value="1"/>
</dbReference>
<dbReference type="PANTHER" id="PTHR12601:SF17">
    <property type="entry name" value="PROTEIN REDUCED CHLOROPLAST COVERAGE 1"/>
    <property type="match status" value="1"/>
</dbReference>
<keyword evidence="5" id="KW-1185">Reference proteome</keyword>
<dbReference type="InterPro" id="IPR025697">
    <property type="entry name" value="CLU_dom"/>
</dbReference>
<dbReference type="FunFam" id="1.25.40.10:FF:000157">
    <property type="entry name" value="protein TSS isoform X2"/>
    <property type="match status" value="1"/>
</dbReference>